<dbReference type="AlphaFoldDB" id="A0A0E9Q4K1"/>
<sequence length="38" mass="4277">MCQRLPQRGDYVSISSKGSLLDANHWQASGIEWPGQEM</sequence>
<dbReference type="EMBL" id="GBXM01097539">
    <property type="protein sequence ID" value="JAH11038.1"/>
    <property type="molecule type" value="Transcribed_RNA"/>
</dbReference>
<organism evidence="1">
    <name type="scientific">Anguilla anguilla</name>
    <name type="common">European freshwater eel</name>
    <name type="synonym">Muraena anguilla</name>
    <dbReference type="NCBI Taxonomy" id="7936"/>
    <lineage>
        <taxon>Eukaryota</taxon>
        <taxon>Metazoa</taxon>
        <taxon>Chordata</taxon>
        <taxon>Craniata</taxon>
        <taxon>Vertebrata</taxon>
        <taxon>Euteleostomi</taxon>
        <taxon>Actinopterygii</taxon>
        <taxon>Neopterygii</taxon>
        <taxon>Teleostei</taxon>
        <taxon>Anguilliformes</taxon>
        <taxon>Anguillidae</taxon>
        <taxon>Anguilla</taxon>
    </lineage>
</organism>
<protein>
    <submittedName>
        <fullName evidence="1">Uncharacterized protein</fullName>
    </submittedName>
</protein>
<name>A0A0E9Q4K1_ANGAN</name>
<proteinExistence type="predicted"/>
<evidence type="ECO:0000313" key="1">
    <source>
        <dbReference type="EMBL" id="JAH11038.1"/>
    </source>
</evidence>
<accession>A0A0E9Q4K1</accession>
<reference evidence="1" key="1">
    <citation type="submission" date="2014-11" db="EMBL/GenBank/DDBJ databases">
        <authorList>
            <person name="Amaro Gonzalez C."/>
        </authorList>
    </citation>
    <scope>NUCLEOTIDE SEQUENCE</scope>
</reference>
<reference evidence="1" key="2">
    <citation type="journal article" date="2015" name="Fish Shellfish Immunol.">
        <title>Early steps in the European eel (Anguilla anguilla)-Vibrio vulnificus interaction in the gills: Role of the RtxA13 toxin.</title>
        <authorList>
            <person name="Callol A."/>
            <person name="Pajuelo D."/>
            <person name="Ebbesson L."/>
            <person name="Teles M."/>
            <person name="MacKenzie S."/>
            <person name="Amaro C."/>
        </authorList>
    </citation>
    <scope>NUCLEOTIDE SEQUENCE</scope>
</reference>